<reference evidence="1 2" key="1">
    <citation type="submission" date="2018-08" db="EMBL/GenBank/DDBJ databases">
        <title>A genome reference for cultivated species of the human gut microbiota.</title>
        <authorList>
            <person name="Zou Y."/>
            <person name="Xue W."/>
            <person name="Luo G."/>
        </authorList>
    </citation>
    <scope>NUCLEOTIDE SEQUENCE [LARGE SCALE GENOMIC DNA]</scope>
    <source>
        <strain evidence="1 2">AF26-4BH</strain>
    </source>
</reference>
<organism evidence="1 2">
    <name type="scientific">Eisenbergiella massiliensis</name>
    <dbReference type="NCBI Taxonomy" id="1720294"/>
    <lineage>
        <taxon>Bacteria</taxon>
        <taxon>Bacillati</taxon>
        <taxon>Bacillota</taxon>
        <taxon>Clostridia</taxon>
        <taxon>Lachnospirales</taxon>
        <taxon>Lachnospiraceae</taxon>
        <taxon>Eisenbergiella</taxon>
    </lineage>
</organism>
<dbReference type="EMBL" id="QVLU01000011">
    <property type="protein sequence ID" value="RGE71235.1"/>
    <property type="molecule type" value="Genomic_DNA"/>
</dbReference>
<dbReference type="AlphaFoldDB" id="A0A3E3IVZ4"/>
<proteinExistence type="predicted"/>
<name>A0A3E3IVZ4_9FIRM</name>
<comment type="caution">
    <text evidence="1">The sequence shown here is derived from an EMBL/GenBank/DDBJ whole genome shotgun (WGS) entry which is preliminary data.</text>
</comment>
<gene>
    <name evidence="1" type="ORF">DWY69_13670</name>
</gene>
<evidence type="ECO:0000313" key="2">
    <source>
        <dbReference type="Proteomes" id="UP000261166"/>
    </source>
</evidence>
<dbReference type="OrthoDB" id="25751at2"/>
<protein>
    <submittedName>
        <fullName evidence="1">Uncharacterized protein</fullName>
    </submittedName>
</protein>
<dbReference type="RefSeq" id="WP_049942366.1">
    <property type="nucleotide sequence ID" value="NZ_JBKVAZ010000005.1"/>
</dbReference>
<evidence type="ECO:0000313" key="1">
    <source>
        <dbReference type="EMBL" id="RGE71235.1"/>
    </source>
</evidence>
<accession>A0A3E3IVZ4</accession>
<dbReference type="Proteomes" id="UP000261166">
    <property type="component" value="Unassembled WGS sequence"/>
</dbReference>
<sequence length="269" mass="31316">MIFKTFGEYMFYLLTAPLKKDKPQNQFYLYFKVTGTVFDDIKQDIFKLRRQRISSTAEPVMLDIIGQDRKMTRLQGEPVEAWRKRLQMKAIIAELAGSEKGILLALESVGYNYAYIDPLWKVDPERWAEINVVFQKDIDEEEYIDFQSIKQAVMETKQASTFPHFIFHYTTGIQIMETLLLARVNCRFILPFWTGIRLLDGSWLLDGDGYLNAELVSLPCRTKHRTGFLIPERLEEGTITVSHNLWFLDGSYLLNGEQTIDAYKITEAI</sequence>